<reference evidence="3" key="1">
    <citation type="submission" date="2018-03" db="EMBL/GenBank/DDBJ databases">
        <title>Genomic analysis of the strain SH-1 isolated from shrimp intestine.</title>
        <authorList>
            <person name="Kim Y.-S."/>
            <person name="Kim S.-E."/>
            <person name="Kim K.-H."/>
        </authorList>
    </citation>
    <scope>NUCLEOTIDE SEQUENCE [LARGE SCALE GENOMIC DNA]</scope>
    <source>
        <strain evidence="3">SH-1</strain>
    </source>
</reference>
<dbReference type="RefSeq" id="WP_106470970.1">
    <property type="nucleotide sequence ID" value="NZ_CP027665.1"/>
</dbReference>
<sequence>MLRSFRNLIERQILKARAEGKLSGLQGEGAPLPDRPETALVDPGLAAGMRIMAEAGVKPEEFALKEQLQAARNELASLTAPAERKTAMARIADLEMRYNMARDARRAFLR</sequence>
<dbReference type="Pfam" id="PF09350">
    <property type="entry name" value="DJC28_CD"/>
    <property type="match status" value="1"/>
</dbReference>
<gene>
    <name evidence="2" type="ORF">C6Y53_02395</name>
</gene>
<dbReference type="InterPro" id="IPR018961">
    <property type="entry name" value="DnaJ_homolog_subfam-C_membr-28"/>
</dbReference>
<name>A0A2S0ML89_9RHOB</name>
<accession>A0A2S0ML89</accession>
<keyword evidence="3" id="KW-1185">Reference proteome</keyword>
<dbReference type="EMBL" id="CP027665">
    <property type="protein sequence ID" value="AVO36655.1"/>
    <property type="molecule type" value="Genomic_DNA"/>
</dbReference>
<dbReference type="AlphaFoldDB" id="A0A2S0ML89"/>
<evidence type="ECO:0000313" key="2">
    <source>
        <dbReference type="EMBL" id="AVO36655.1"/>
    </source>
</evidence>
<feature type="domain" description="DnaJ homologue subfamily C member 28 conserved" evidence="1">
    <location>
        <begin position="8"/>
        <end position="75"/>
    </location>
</feature>
<dbReference type="KEGG" id="thas:C6Y53_02395"/>
<organism evidence="2 3">
    <name type="scientific">Pukyongiella litopenaei</name>
    <dbReference type="NCBI Taxonomy" id="2605946"/>
    <lineage>
        <taxon>Bacteria</taxon>
        <taxon>Pseudomonadati</taxon>
        <taxon>Pseudomonadota</taxon>
        <taxon>Alphaproteobacteria</taxon>
        <taxon>Rhodobacterales</taxon>
        <taxon>Paracoccaceae</taxon>
        <taxon>Pukyongiella</taxon>
    </lineage>
</organism>
<protein>
    <submittedName>
        <fullName evidence="2">DUF1992 domain-containing protein</fullName>
    </submittedName>
</protein>
<evidence type="ECO:0000259" key="1">
    <source>
        <dbReference type="Pfam" id="PF09350"/>
    </source>
</evidence>
<evidence type="ECO:0000313" key="3">
    <source>
        <dbReference type="Proteomes" id="UP000237655"/>
    </source>
</evidence>
<proteinExistence type="predicted"/>
<dbReference type="Proteomes" id="UP000237655">
    <property type="component" value="Chromosome"/>
</dbReference>